<organism evidence="7 8">
    <name type="scientific">Enterocloster bolteae</name>
    <dbReference type="NCBI Taxonomy" id="208479"/>
    <lineage>
        <taxon>Bacteria</taxon>
        <taxon>Bacillati</taxon>
        <taxon>Bacillota</taxon>
        <taxon>Clostridia</taxon>
        <taxon>Lachnospirales</taxon>
        <taxon>Lachnospiraceae</taxon>
        <taxon>Enterocloster</taxon>
    </lineage>
</organism>
<feature type="transmembrane region" description="Helical" evidence="6">
    <location>
        <begin position="86"/>
        <end position="107"/>
    </location>
</feature>
<evidence type="ECO:0000313" key="8">
    <source>
        <dbReference type="Proteomes" id="UP000283975"/>
    </source>
</evidence>
<keyword evidence="2" id="KW-1003">Cell membrane</keyword>
<evidence type="ECO:0000256" key="5">
    <source>
        <dbReference type="ARBA" id="ARBA00023136"/>
    </source>
</evidence>
<dbReference type="PANTHER" id="PTHR30250:SF11">
    <property type="entry name" value="O-ANTIGEN TRANSPORTER-RELATED"/>
    <property type="match status" value="1"/>
</dbReference>
<feature type="transmembrane region" description="Helical" evidence="6">
    <location>
        <begin position="439"/>
        <end position="461"/>
    </location>
</feature>
<feature type="transmembrane region" description="Helical" evidence="6">
    <location>
        <begin position="167"/>
        <end position="189"/>
    </location>
</feature>
<keyword evidence="5 6" id="KW-0472">Membrane</keyword>
<gene>
    <name evidence="7" type="ORF">DW839_09270</name>
</gene>
<dbReference type="Proteomes" id="UP000283975">
    <property type="component" value="Unassembled WGS sequence"/>
</dbReference>
<comment type="subcellular location">
    <subcellularLocation>
        <location evidence="1">Cell membrane</location>
        <topology evidence="1">Multi-pass membrane protein</topology>
    </subcellularLocation>
</comment>
<proteinExistence type="predicted"/>
<evidence type="ECO:0000256" key="2">
    <source>
        <dbReference type="ARBA" id="ARBA00022475"/>
    </source>
</evidence>
<dbReference type="Pfam" id="PF01943">
    <property type="entry name" value="Polysacc_synt"/>
    <property type="match status" value="1"/>
</dbReference>
<feature type="transmembrane region" description="Helical" evidence="6">
    <location>
        <begin position="43"/>
        <end position="65"/>
    </location>
</feature>
<accession>A0A414AX16</accession>
<dbReference type="AlphaFoldDB" id="A0A414AX16"/>
<protein>
    <submittedName>
        <fullName evidence="7">Flippase</fullName>
    </submittedName>
</protein>
<feature type="transmembrane region" description="Helical" evidence="6">
    <location>
        <begin position="142"/>
        <end position="161"/>
    </location>
</feature>
<evidence type="ECO:0000256" key="6">
    <source>
        <dbReference type="SAM" id="Phobius"/>
    </source>
</evidence>
<feature type="transmembrane region" description="Helical" evidence="6">
    <location>
        <begin position="322"/>
        <end position="342"/>
    </location>
</feature>
<keyword evidence="4 6" id="KW-1133">Transmembrane helix</keyword>
<dbReference type="EMBL" id="QSHZ01000008">
    <property type="protein sequence ID" value="RHC56512.1"/>
    <property type="molecule type" value="Genomic_DNA"/>
</dbReference>
<dbReference type="GO" id="GO:0005886">
    <property type="term" value="C:plasma membrane"/>
    <property type="evidence" value="ECO:0007669"/>
    <property type="project" value="UniProtKB-SubCell"/>
</dbReference>
<dbReference type="RefSeq" id="WP_119204870.1">
    <property type="nucleotide sequence ID" value="NZ_JAJCIN010000001.1"/>
</dbReference>
<feature type="transmembrane region" description="Helical" evidence="6">
    <location>
        <begin position="354"/>
        <end position="375"/>
    </location>
</feature>
<dbReference type="InterPro" id="IPR002797">
    <property type="entry name" value="Polysacc_synth"/>
</dbReference>
<evidence type="ECO:0000256" key="4">
    <source>
        <dbReference type="ARBA" id="ARBA00022989"/>
    </source>
</evidence>
<feature type="transmembrane region" description="Helical" evidence="6">
    <location>
        <begin position="381"/>
        <end position="402"/>
    </location>
</feature>
<dbReference type="PANTHER" id="PTHR30250">
    <property type="entry name" value="PST FAMILY PREDICTED COLANIC ACID TRANSPORTER"/>
    <property type="match status" value="1"/>
</dbReference>
<evidence type="ECO:0000313" key="7">
    <source>
        <dbReference type="EMBL" id="RHC56512.1"/>
    </source>
</evidence>
<feature type="transmembrane region" description="Helical" evidence="6">
    <location>
        <begin position="210"/>
        <end position="226"/>
    </location>
</feature>
<keyword evidence="3 6" id="KW-0812">Transmembrane</keyword>
<feature type="transmembrane region" description="Helical" evidence="6">
    <location>
        <begin position="414"/>
        <end position="433"/>
    </location>
</feature>
<dbReference type="CDD" id="cd13128">
    <property type="entry name" value="MATE_Wzx_like"/>
    <property type="match status" value="1"/>
</dbReference>
<feature type="transmembrane region" description="Helical" evidence="6">
    <location>
        <begin position="288"/>
        <end position="310"/>
    </location>
</feature>
<evidence type="ECO:0000256" key="1">
    <source>
        <dbReference type="ARBA" id="ARBA00004651"/>
    </source>
</evidence>
<feature type="transmembrane region" description="Helical" evidence="6">
    <location>
        <begin position="12"/>
        <end position="31"/>
    </location>
</feature>
<name>A0A414AX16_9FIRM</name>
<evidence type="ECO:0000256" key="3">
    <source>
        <dbReference type="ARBA" id="ARBA00022692"/>
    </source>
</evidence>
<dbReference type="InterPro" id="IPR050833">
    <property type="entry name" value="Poly_Biosynth_Transport"/>
</dbReference>
<reference evidence="7 8" key="1">
    <citation type="submission" date="2018-08" db="EMBL/GenBank/DDBJ databases">
        <title>A genome reference for cultivated species of the human gut microbiota.</title>
        <authorList>
            <person name="Zou Y."/>
            <person name="Xue W."/>
            <person name="Luo G."/>
        </authorList>
    </citation>
    <scope>NUCLEOTIDE SEQUENCE [LARGE SCALE GENOMIC DNA]</scope>
    <source>
        <strain evidence="7 8">AM35-14</strain>
    </source>
</reference>
<sequence length="481" mass="53969">MKTQSIKKNYILNTAYQVLTLITPLITAPYISRILGPERVGIYSYTASVVAFFTMFAVLGTTTYGQRAIAQCRDDREKRSRTFWEIEAISIISTIICIVAWIALILVSTDYKLYFIILSVELLAAGFDIIWYYSGLERFDAIVARNVAIKFSSVLLLFVLVKNENDLWKYIAILSVSKFAGNISMWFPLRKTVDRVDLQALKIGPHFKQTLVYFIPTAAASIYSYLDKVMLEMFTDTTAENGFYEQANKIIKLCYTVTISLNTVMSARMSYLFSAERFDEIREKLENALAFMVTLSIPMVFGIAGIANNFVPWFFGDGYDKVIILLVIESSLVLILSMHNFLSAQYLIPSGQRVRSTTGVIVGAVTNFVFNLILIPKFQSVGAIVATLIGESSICICYFYMSKEYVPISMFLRYLPKQIVSAAAMLVIVLLIGQGHSGSILITIIQIAVGAAVYGVALLLLREKLVISMLKQMLGKLKRLH</sequence>
<comment type="caution">
    <text evidence="7">The sequence shown here is derived from an EMBL/GenBank/DDBJ whole genome shotgun (WGS) entry which is preliminary data.</text>
</comment>